<evidence type="ECO:0000313" key="2">
    <source>
        <dbReference type="EMBL" id="MDT0550688.1"/>
    </source>
</evidence>
<feature type="region of interest" description="Disordered" evidence="1">
    <location>
        <begin position="1"/>
        <end position="24"/>
    </location>
</feature>
<evidence type="ECO:0000256" key="1">
    <source>
        <dbReference type="SAM" id="MobiDB-lite"/>
    </source>
</evidence>
<feature type="compositionally biased region" description="Low complexity" evidence="1">
    <location>
        <begin position="48"/>
        <end position="75"/>
    </location>
</feature>
<dbReference type="Proteomes" id="UP001180754">
    <property type="component" value="Unassembled WGS sequence"/>
</dbReference>
<organism evidence="2 3">
    <name type="scientific">Streptomyces lonegramiae</name>
    <dbReference type="NCBI Taxonomy" id="3075524"/>
    <lineage>
        <taxon>Bacteria</taxon>
        <taxon>Bacillati</taxon>
        <taxon>Actinomycetota</taxon>
        <taxon>Actinomycetes</taxon>
        <taxon>Kitasatosporales</taxon>
        <taxon>Streptomycetaceae</taxon>
        <taxon>Streptomyces</taxon>
    </lineage>
</organism>
<feature type="non-terminal residue" evidence="2">
    <location>
        <position position="1"/>
    </location>
</feature>
<protein>
    <submittedName>
        <fullName evidence="2">Uncharacterized protein</fullName>
    </submittedName>
</protein>
<sequence length="138" mass="14249">YGYPDNDPLANPQKYTPARLIPTREETERFVHDFTAGVEEGANILRDGGSAARSASEPAPASAAGPAAASEAEPATRPVLRKSLDFSPKALGRDRASGPRRSGGPVVDGVRAWAKKLRGEAATASVHAPDADASSAGD</sequence>
<feature type="region of interest" description="Disordered" evidence="1">
    <location>
        <begin position="46"/>
        <end position="138"/>
    </location>
</feature>
<accession>A0ABU2XXN6</accession>
<name>A0ABU2XXN6_9ACTN</name>
<keyword evidence="3" id="KW-1185">Reference proteome</keyword>
<reference evidence="2" key="1">
    <citation type="submission" date="2024-05" db="EMBL/GenBank/DDBJ databases">
        <title>30 novel species of actinomycetes from the DSMZ collection.</title>
        <authorList>
            <person name="Nouioui I."/>
        </authorList>
    </citation>
    <scope>NUCLEOTIDE SEQUENCE</scope>
    <source>
        <strain evidence="2">DSM 41529</strain>
    </source>
</reference>
<proteinExistence type="predicted"/>
<dbReference type="EMBL" id="JAVRFD010000364">
    <property type="protein sequence ID" value="MDT0550688.1"/>
    <property type="molecule type" value="Genomic_DNA"/>
</dbReference>
<comment type="caution">
    <text evidence="2">The sequence shown here is derived from an EMBL/GenBank/DDBJ whole genome shotgun (WGS) entry which is preliminary data.</text>
</comment>
<evidence type="ECO:0000313" key="3">
    <source>
        <dbReference type="Proteomes" id="UP001180754"/>
    </source>
</evidence>
<gene>
    <name evidence="2" type="ORF">RND15_49900</name>
</gene>